<evidence type="ECO:0000259" key="1">
    <source>
        <dbReference type="Pfam" id="PF14303"/>
    </source>
</evidence>
<reference evidence="3" key="1">
    <citation type="journal article" date="2019" name="Nat. Commun.">
        <title>The genome of broomcorn millet.</title>
        <authorList>
            <person name="Zou C."/>
            <person name="Miki D."/>
            <person name="Li D."/>
            <person name="Tang Q."/>
            <person name="Xiao L."/>
            <person name="Rajput S."/>
            <person name="Deng P."/>
            <person name="Jia W."/>
            <person name="Huang R."/>
            <person name="Zhang M."/>
            <person name="Sun Y."/>
            <person name="Hu J."/>
            <person name="Fu X."/>
            <person name="Schnable P.S."/>
            <person name="Li F."/>
            <person name="Zhang H."/>
            <person name="Feng B."/>
            <person name="Zhu X."/>
            <person name="Liu R."/>
            <person name="Schnable J.C."/>
            <person name="Zhu J.-K."/>
            <person name="Zhang H."/>
        </authorList>
    </citation>
    <scope>NUCLEOTIDE SEQUENCE [LARGE SCALE GENOMIC DNA]</scope>
</reference>
<accession>A0A3L6T946</accession>
<protein>
    <submittedName>
        <fullName evidence="2">Glutathione S-transferase T3-like</fullName>
    </submittedName>
</protein>
<name>A0A3L6T946_PANMI</name>
<organism evidence="2 3">
    <name type="scientific">Panicum miliaceum</name>
    <name type="common">Proso millet</name>
    <name type="synonym">Broomcorn millet</name>
    <dbReference type="NCBI Taxonomy" id="4540"/>
    <lineage>
        <taxon>Eukaryota</taxon>
        <taxon>Viridiplantae</taxon>
        <taxon>Streptophyta</taxon>
        <taxon>Embryophyta</taxon>
        <taxon>Tracheophyta</taxon>
        <taxon>Spermatophyta</taxon>
        <taxon>Magnoliopsida</taxon>
        <taxon>Liliopsida</taxon>
        <taxon>Poales</taxon>
        <taxon>Poaceae</taxon>
        <taxon>PACMAD clade</taxon>
        <taxon>Panicoideae</taxon>
        <taxon>Panicodae</taxon>
        <taxon>Paniceae</taxon>
        <taxon>Panicinae</taxon>
        <taxon>Panicum</taxon>
        <taxon>Panicum sect. Panicum</taxon>
    </lineage>
</organism>
<dbReference type="GO" id="GO:0016740">
    <property type="term" value="F:transferase activity"/>
    <property type="evidence" value="ECO:0007669"/>
    <property type="project" value="UniProtKB-KW"/>
</dbReference>
<comment type="caution">
    <text evidence="2">The sequence shown here is derived from an EMBL/GenBank/DDBJ whole genome shotgun (WGS) entry which is preliminary data.</text>
</comment>
<proteinExistence type="predicted"/>
<evidence type="ECO:0000313" key="2">
    <source>
        <dbReference type="EMBL" id="RLN34028.1"/>
    </source>
</evidence>
<dbReference type="Proteomes" id="UP000275267">
    <property type="component" value="Unassembled WGS sequence"/>
</dbReference>
<keyword evidence="3" id="KW-1185">Reference proteome</keyword>
<evidence type="ECO:0000313" key="3">
    <source>
        <dbReference type="Proteomes" id="UP000275267"/>
    </source>
</evidence>
<sequence>MDPIHGVDQSQGTYWRRIHEYFHGNKKFESNRSEGSLMNRWSRIQYDVNTFCGCLTRIQDKNHSGWSVDDKIANACTLFKTEDKKNRKFAYLHCWRILKDKPKWMERRKEIGSVNKTSNKKQRPCQIHLLDQLYLLPLMALMPLLSGAADTEASGRPDGKKEKKMLRQRSTIEAVDYLMAKKKEADSERDLKKVEMCNKAFE</sequence>
<dbReference type="EMBL" id="PQIB02000002">
    <property type="protein sequence ID" value="RLN34028.1"/>
    <property type="molecule type" value="Genomic_DNA"/>
</dbReference>
<dbReference type="Pfam" id="PF14303">
    <property type="entry name" value="NAM-associated"/>
    <property type="match status" value="1"/>
</dbReference>
<dbReference type="InterPro" id="IPR029466">
    <property type="entry name" value="NAM-associated_C"/>
</dbReference>
<dbReference type="AlphaFoldDB" id="A0A3L6T946"/>
<dbReference type="PANTHER" id="PTHR45125:SF3">
    <property type="entry name" value="NO-APICAL-MERISTEM-ASSOCIATED CARBOXY-TERMINAL DOMAIN PROTEIN"/>
    <property type="match status" value="1"/>
</dbReference>
<dbReference type="PANTHER" id="PTHR45125">
    <property type="entry name" value="F21J9.4-RELATED"/>
    <property type="match status" value="1"/>
</dbReference>
<dbReference type="STRING" id="4540.A0A3L6T946"/>
<feature type="domain" description="No apical meristem-associated C-terminal" evidence="1">
    <location>
        <begin position="87"/>
        <end position="193"/>
    </location>
</feature>
<gene>
    <name evidence="2" type="ORF">C2845_PM03G33350</name>
</gene>
<dbReference type="OrthoDB" id="677207at2759"/>